<dbReference type="GO" id="GO:0005047">
    <property type="term" value="F:signal recognition particle binding"/>
    <property type="evidence" value="ECO:0007669"/>
    <property type="project" value="TreeGrafter"/>
</dbReference>
<dbReference type="AlphaFoldDB" id="A0A4R3JFL0"/>
<keyword evidence="9" id="KW-1185">Reference proteome</keyword>
<comment type="caution">
    <text evidence="8">The sequence shown here is derived from an EMBL/GenBank/DDBJ whole genome shotgun (WGS) entry which is preliminary data.</text>
</comment>
<comment type="subcellular location">
    <subcellularLocation>
        <location evidence="1">Cell membrane</location>
        <topology evidence="1">Peripheral membrane protein</topology>
        <orientation evidence="1">Cytoplasmic side</orientation>
    </subcellularLocation>
</comment>
<dbReference type="GO" id="GO:0003924">
    <property type="term" value="F:GTPase activity"/>
    <property type="evidence" value="ECO:0007669"/>
    <property type="project" value="TreeGrafter"/>
</dbReference>
<protein>
    <submittedName>
        <fullName evidence="8">Flagellar biosynthesis protein FlhF</fullName>
    </submittedName>
</protein>
<evidence type="ECO:0000256" key="5">
    <source>
        <dbReference type="ARBA" id="ARBA00023136"/>
    </source>
</evidence>
<evidence type="ECO:0000313" key="8">
    <source>
        <dbReference type="EMBL" id="TCS63470.1"/>
    </source>
</evidence>
<dbReference type="EMBL" id="SLZW01000003">
    <property type="protein sequence ID" value="TCS63470.1"/>
    <property type="molecule type" value="Genomic_DNA"/>
</dbReference>
<keyword evidence="5" id="KW-0472">Membrane</keyword>
<evidence type="ECO:0000256" key="2">
    <source>
        <dbReference type="ARBA" id="ARBA00008531"/>
    </source>
</evidence>
<name>A0A4R3JFL0_9PROT</name>
<dbReference type="GO" id="GO:0005525">
    <property type="term" value="F:GTP binding"/>
    <property type="evidence" value="ECO:0007669"/>
    <property type="project" value="UniProtKB-KW"/>
</dbReference>
<dbReference type="SMART" id="SM00962">
    <property type="entry name" value="SRP54"/>
    <property type="match status" value="1"/>
</dbReference>
<evidence type="ECO:0000256" key="4">
    <source>
        <dbReference type="ARBA" id="ARBA00023134"/>
    </source>
</evidence>
<evidence type="ECO:0000256" key="3">
    <source>
        <dbReference type="ARBA" id="ARBA00022741"/>
    </source>
</evidence>
<dbReference type="OrthoDB" id="9778554at2"/>
<dbReference type="PANTHER" id="PTHR43134">
    <property type="entry name" value="SIGNAL RECOGNITION PARTICLE RECEPTOR SUBUNIT ALPHA"/>
    <property type="match status" value="1"/>
</dbReference>
<dbReference type="SUPFAM" id="SSF52540">
    <property type="entry name" value="P-loop containing nucleoside triphosphate hydrolases"/>
    <property type="match status" value="1"/>
</dbReference>
<keyword evidence="8" id="KW-0969">Cilium</keyword>
<dbReference type="GO" id="GO:0005886">
    <property type="term" value="C:plasma membrane"/>
    <property type="evidence" value="ECO:0007669"/>
    <property type="project" value="UniProtKB-SubCell"/>
</dbReference>
<dbReference type="RefSeq" id="WP_132938447.1">
    <property type="nucleotide sequence ID" value="NZ_CP119676.1"/>
</dbReference>
<dbReference type="Pfam" id="PF00448">
    <property type="entry name" value="SRP54"/>
    <property type="match status" value="1"/>
</dbReference>
<dbReference type="PANTHER" id="PTHR43134:SF3">
    <property type="entry name" value="FLAGELLAR BIOSYNTHESIS PROTEIN FLHF"/>
    <property type="match status" value="1"/>
</dbReference>
<evidence type="ECO:0000256" key="6">
    <source>
        <dbReference type="SAM" id="MobiDB-lite"/>
    </source>
</evidence>
<evidence type="ECO:0000313" key="9">
    <source>
        <dbReference type="Proteomes" id="UP000295304"/>
    </source>
</evidence>
<dbReference type="GO" id="GO:0006614">
    <property type="term" value="P:SRP-dependent cotranslational protein targeting to membrane"/>
    <property type="evidence" value="ECO:0007669"/>
    <property type="project" value="InterPro"/>
</dbReference>
<reference evidence="8 9" key="1">
    <citation type="submission" date="2019-03" db="EMBL/GenBank/DDBJ databases">
        <title>Genomic Encyclopedia of Type Strains, Phase IV (KMG-IV): sequencing the most valuable type-strain genomes for metagenomic binning, comparative biology and taxonomic classification.</title>
        <authorList>
            <person name="Goeker M."/>
        </authorList>
    </citation>
    <scope>NUCLEOTIDE SEQUENCE [LARGE SCALE GENOMIC DNA]</scope>
    <source>
        <strain evidence="8 9">DSM 101688</strain>
    </source>
</reference>
<dbReference type="InterPro" id="IPR000897">
    <property type="entry name" value="SRP54_GTPase_dom"/>
</dbReference>
<accession>A0A4R3JFL0</accession>
<feature type="domain" description="SRP54-type proteins GTP-binding" evidence="7">
    <location>
        <begin position="132"/>
        <end position="326"/>
    </location>
</feature>
<evidence type="ECO:0000256" key="1">
    <source>
        <dbReference type="ARBA" id="ARBA00004413"/>
    </source>
</evidence>
<keyword evidence="4" id="KW-0342">GTP-binding</keyword>
<keyword evidence="3" id="KW-0547">Nucleotide-binding</keyword>
<gene>
    <name evidence="8" type="ORF">EDD55_10391</name>
</gene>
<feature type="region of interest" description="Disordered" evidence="6">
    <location>
        <begin position="49"/>
        <end position="69"/>
    </location>
</feature>
<sequence length="345" mass="36552">MRIKVFSAPTVAQAMEEIRHVMGAQAIIVSSRGGSNGIAAEVMAAVQEANDDAEERHGETKEPLPSTDRGDAIIPFLRQTLRHHATPEPFCDRLIEIARHLDAPDPALALAGALDALLTFHPFPSVPPHAPGRRWMAIGPPGAGKTVTLAKLAARSALAGRPIAMMTTDTVRAGGTAQMETFSRLMGCEARLLRDGDDLRAALDGKKDARTLPNQDTFIDTQSINPFDDDDARQIETLIAATSVHPFLVMAAGGDALESADIAAACARFGAKSLLFTRLDMTARLGGVLASAYASALPLIGFSDAPHIARALTPVTPLLLARLILPDANEKETPSRQTGAIEAIL</sequence>
<organism evidence="8 9">
    <name type="scientific">Varunaivibrio sulfuroxidans</name>
    <dbReference type="NCBI Taxonomy" id="1773489"/>
    <lineage>
        <taxon>Bacteria</taxon>
        <taxon>Pseudomonadati</taxon>
        <taxon>Pseudomonadota</taxon>
        <taxon>Alphaproteobacteria</taxon>
        <taxon>Rhodospirillales</taxon>
        <taxon>Magnetovibrionaceae</taxon>
        <taxon>Varunaivibrio</taxon>
    </lineage>
</organism>
<evidence type="ECO:0000259" key="7">
    <source>
        <dbReference type="SMART" id="SM00962"/>
    </source>
</evidence>
<dbReference type="Gene3D" id="3.40.50.300">
    <property type="entry name" value="P-loop containing nucleotide triphosphate hydrolases"/>
    <property type="match status" value="1"/>
</dbReference>
<keyword evidence="8" id="KW-0966">Cell projection</keyword>
<comment type="similarity">
    <text evidence="2">Belongs to the GTP-binding SRP family.</text>
</comment>
<dbReference type="Proteomes" id="UP000295304">
    <property type="component" value="Unassembled WGS sequence"/>
</dbReference>
<dbReference type="InterPro" id="IPR027417">
    <property type="entry name" value="P-loop_NTPase"/>
</dbReference>
<keyword evidence="8" id="KW-0282">Flagellum</keyword>
<proteinExistence type="inferred from homology"/>